<dbReference type="Proteomes" id="UP000075880">
    <property type="component" value="Unassembled WGS sequence"/>
</dbReference>
<dbReference type="PANTHER" id="PTHR11727">
    <property type="entry name" value="DIMETHYLADENOSINE TRANSFERASE"/>
    <property type="match status" value="1"/>
</dbReference>
<comment type="subcellular location">
    <subcellularLocation>
        <location evidence="1">Mitochondrion</location>
    </subcellularLocation>
</comment>
<keyword evidence="9" id="KW-0496">Mitochondrion</keyword>
<evidence type="ECO:0000256" key="5">
    <source>
        <dbReference type="ARBA" id="ARBA00022691"/>
    </source>
</evidence>
<dbReference type="PIRSF" id="PIRSF027833">
    <property type="entry name" value="MtTFB2"/>
    <property type="match status" value="1"/>
</dbReference>
<keyword evidence="4 11" id="KW-0808">Transferase</keyword>
<keyword evidence="7" id="KW-0809">Transit peptide</keyword>
<sequence>MNGNNLSVLGSILNRRVLCPSLCRSKVSDAAPEKPKIARIRKQKAATEDSKDCSVPKDVAEYFQSKDSSILKLFPPTILRKSSQNTERFYVSNRATAQHIADVVSRDLPADRLLVEVNPGPGLLTEQLIKRNVKNLRLYETDVSFETHLKSFNLPPDALRIADFNGLWRLSYLDGMDSGRRVVNLLQGVPNKRWDDDLSFRLFSVIGSVKFLRYLMNSITHQNELYSLGRYEMILVMSPLLFSHIASTKNAGYKLYRGSTIVFQLYFEHEFIGTVPRKHLLPWYHNSGSKKLRTLHKKLSDDGAEEWYLVKITPRKNLYEHLLPDNLTLFTSFMTQHYVSRRNRVIPTLEHWVPHCAARLILNGNYTQRPSANAPADPLPSQLLKSESLSSNDYIDKMTIFTEFGELTPSQVLTLFNEFINWSDFHQSPFMQAVDSQKPKQRSPRTHCTDEDDALDEAIAPSTGQSVSDDKVQKAKGL</sequence>
<evidence type="ECO:0000256" key="8">
    <source>
        <dbReference type="ARBA" id="ARBA00023015"/>
    </source>
</evidence>
<evidence type="ECO:0000313" key="14">
    <source>
        <dbReference type="Proteomes" id="UP000075880"/>
    </source>
</evidence>
<evidence type="ECO:0000313" key="13">
    <source>
        <dbReference type="EnsemblMetazoa" id="ENSAATROPP003348"/>
    </source>
</evidence>
<evidence type="ECO:0000256" key="2">
    <source>
        <dbReference type="ARBA" id="ARBA00022552"/>
    </source>
</evidence>
<dbReference type="EnsemblMetazoa" id="ENSAATROPT003486">
    <property type="protein sequence ID" value="ENSAATROPP003348"/>
    <property type="gene ID" value="ENSAATROPG002767"/>
</dbReference>
<keyword evidence="6" id="KW-0694">RNA-binding</keyword>
<dbReference type="SUPFAM" id="SSF53335">
    <property type="entry name" value="S-adenosyl-L-methionine-dependent methyltransferases"/>
    <property type="match status" value="1"/>
</dbReference>
<organism evidence="13 14">
    <name type="scientific">Anopheles atroparvus</name>
    <name type="common">European mosquito</name>
    <dbReference type="NCBI Taxonomy" id="41427"/>
    <lineage>
        <taxon>Eukaryota</taxon>
        <taxon>Metazoa</taxon>
        <taxon>Ecdysozoa</taxon>
        <taxon>Arthropoda</taxon>
        <taxon>Hexapoda</taxon>
        <taxon>Insecta</taxon>
        <taxon>Pterygota</taxon>
        <taxon>Neoptera</taxon>
        <taxon>Endopterygota</taxon>
        <taxon>Diptera</taxon>
        <taxon>Nematocera</taxon>
        <taxon>Culicoidea</taxon>
        <taxon>Culicidae</taxon>
        <taxon>Anophelinae</taxon>
        <taxon>Anopheles</taxon>
    </lineage>
</organism>
<evidence type="ECO:0000256" key="11">
    <source>
        <dbReference type="RuleBase" id="RU362106"/>
    </source>
</evidence>
<dbReference type="GO" id="GO:0000179">
    <property type="term" value="F:rRNA (adenine-N6,N6-)-dimethyltransferase activity"/>
    <property type="evidence" value="ECO:0007669"/>
    <property type="project" value="TreeGrafter"/>
</dbReference>
<feature type="region of interest" description="Disordered" evidence="12">
    <location>
        <begin position="457"/>
        <end position="478"/>
    </location>
</feature>
<keyword evidence="10" id="KW-0804">Transcription</keyword>
<keyword evidence="2 11" id="KW-0698">rRNA processing</keyword>
<dbReference type="AlphaFoldDB" id="A0AAG5CY07"/>
<accession>A0AAG5CY07</accession>
<dbReference type="InterPro" id="IPR029063">
    <property type="entry name" value="SAM-dependent_MTases_sf"/>
</dbReference>
<proteinExistence type="inferred from homology"/>
<evidence type="ECO:0000256" key="4">
    <source>
        <dbReference type="ARBA" id="ARBA00022679"/>
    </source>
</evidence>
<evidence type="ECO:0000256" key="3">
    <source>
        <dbReference type="ARBA" id="ARBA00022603"/>
    </source>
</evidence>
<evidence type="ECO:0000256" key="10">
    <source>
        <dbReference type="ARBA" id="ARBA00023163"/>
    </source>
</evidence>
<evidence type="ECO:0000256" key="1">
    <source>
        <dbReference type="ARBA" id="ARBA00004173"/>
    </source>
</evidence>
<keyword evidence="3 11" id="KW-0489">Methyltransferase</keyword>
<dbReference type="GO" id="GO:0006391">
    <property type="term" value="P:transcription initiation at mitochondrial promoter"/>
    <property type="evidence" value="ECO:0007669"/>
    <property type="project" value="TreeGrafter"/>
</dbReference>
<dbReference type="Gene3D" id="3.40.50.150">
    <property type="entry name" value="Vaccinia Virus protein VP39"/>
    <property type="match status" value="1"/>
</dbReference>
<evidence type="ECO:0000256" key="7">
    <source>
        <dbReference type="ARBA" id="ARBA00022946"/>
    </source>
</evidence>
<protein>
    <recommendedName>
        <fullName evidence="11">rRNA adenine N(6)-methyltransferase</fullName>
        <ecNumber evidence="11">2.1.1.-</ecNumber>
    </recommendedName>
</protein>
<dbReference type="InterPro" id="IPR001737">
    <property type="entry name" value="KsgA/Erm"/>
</dbReference>
<reference evidence="13" key="1">
    <citation type="submission" date="2024-04" db="UniProtKB">
        <authorList>
            <consortium name="EnsemblMetazoa"/>
        </authorList>
    </citation>
    <scope>IDENTIFICATION</scope>
    <source>
        <strain evidence="13">EBRO</strain>
    </source>
</reference>
<comment type="similarity">
    <text evidence="11">Belongs to the class I-like SAM-binding methyltransferase superfamily. rRNA adenine N(6)-methyltransferase family.</text>
</comment>
<name>A0AAG5CY07_ANOAO</name>
<dbReference type="EC" id="2.1.1.-" evidence="11"/>
<evidence type="ECO:0000256" key="6">
    <source>
        <dbReference type="ARBA" id="ARBA00022884"/>
    </source>
</evidence>
<feature type="compositionally biased region" description="Basic and acidic residues" evidence="12">
    <location>
        <begin position="468"/>
        <end position="478"/>
    </location>
</feature>
<dbReference type="GO" id="GO:0034246">
    <property type="term" value="F:mitochondrial transcription factor activity"/>
    <property type="evidence" value="ECO:0007669"/>
    <property type="project" value="TreeGrafter"/>
</dbReference>
<evidence type="ECO:0000256" key="9">
    <source>
        <dbReference type="ARBA" id="ARBA00023128"/>
    </source>
</evidence>
<dbReference type="Pfam" id="PF00398">
    <property type="entry name" value="RrnaAD"/>
    <property type="match status" value="1"/>
</dbReference>
<dbReference type="GO" id="GO:0005759">
    <property type="term" value="C:mitochondrial matrix"/>
    <property type="evidence" value="ECO:0007669"/>
    <property type="project" value="TreeGrafter"/>
</dbReference>
<dbReference type="GO" id="GO:0003723">
    <property type="term" value="F:RNA binding"/>
    <property type="evidence" value="ECO:0007669"/>
    <property type="project" value="UniProtKB-KW"/>
</dbReference>
<evidence type="ECO:0000256" key="12">
    <source>
        <dbReference type="SAM" id="MobiDB-lite"/>
    </source>
</evidence>
<keyword evidence="8" id="KW-0805">Transcription regulation</keyword>
<keyword evidence="5 11" id="KW-0949">S-adenosyl-L-methionine</keyword>
<dbReference type="PANTHER" id="PTHR11727:SF13">
    <property type="entry name" value="DIMETHYLADENOSINE TRANSFERASE 2, MITOCHONDRIAL"/>
    <property type="match status" value="1"/>
</dbReference>
<keyword evidence="14" id="KW-1185">Reference proteome</keyword>